<evidence type="ECO:0000313" key="3">
    <source>
        <dbReference type="EMBL" id="MQT15056.1"/>
    </source>
</evidence>
<accession>A0A6A7Y869</accession>
<proteinExistence type="inferred from homology"/>
<dbReference type="EMBL" id="VWNA01000003">
    <property type="protein sequence ID" value="MQT15056.1"/>
    <property type="molecule type" value="Genomic_DNA"/>
</dbReference>
<dbReference type="Pfam" id="PF05954">
    <property type="entry name" value="Phage_GPD"/>
    <property type="match status" value="1"/>
</dbReference>
<dbReference type="InterPro" id="IPR017847">
    <property type="entry name" value="T6SS_RhsGE_Vgr_subset"/>
</dbReference>
<dbReference type="Proteomes" id="UP000332515">
    <property type="component" value="Unassembled WGS sequence"/>
</dbReference>
<dbReference type="NCBIfam" id="TIGR01646">
    <property type="entry name" value="vgr_GE"/>
    <property type="match status" value="1"/>
</dbReference>
<dbReference type="Gene3D" id="2.30.110.50">
    <property type="match status" value="1"/>
</dbReference>
<dbReference type="InterPro" id="IPR006531">
    <property type="entry name" value="Gp5/Vgr_OB"/>
</dbReference>
<dbReference type="InterPro" id="IPR006533">
    <property type="entry name" value="T6SS_Vgr_RhsGE"/>
</dbReference>
<gene>
    <name evidence="3" type="primary">tssI</name>
    <name evidence="3" type="ORF">F0357_20840</name>
</gene>
<dbReference type="SUPFAM" id="SSF69255">
    <property type="entry name" value="gp5 N-terminal domain-like"/>
    <property type="match status" value="1"/>
</dbReference>
<feature type="domain" description="Gp5/Type VI secretion system Vgr protein OB-fold" evidence="2">
    <location>
        <begin position="410"/>
        <end position="475"/>
    </location>
</feature>
<dbReference type="Gene3D" id="3.55.50.10">
    <property type="entry name" value="Baseplate protein-like domains"/>
    <property type="match status" value="1"/>
</dbReference>
<dbReference type="Gene3D" id="2.40.50.230">
    <property type="entry name" value="Gp5 N-terminal domain"/>
    <property type="match status" value="1"/>
</dbReference>
<keyword evidence="4" id="KW-1185">Reference proteome</keyword>
<comment type="caution">
    <text evidence="3">The sequence shown here is derived from an EMBL/GenBank/DDBJ whole genome shotgun (WGS) entry which is preliminary data.</text>
</comment>
<protein>
    <submittedName>
        <fullName evidence="3">Type VI secretion system tip protein VgrG</fullName>
    </submittedName>
</protein>
<organism evidence="3 4">
    <name type="scientific">Segnochrobactrum spirostomi</name>
    <dbReference type="NCBI Taxonomy" id="2608987"/>
    <lineage>
        <taxon>Bacteria</taxon>
        <taxon>Pseudomonadati</taxon>
        <taxon>Pseudomonadota</taxon>
        <taxon>Alphaproteobacteria</taxon>
        <taxon>Hyphomicrobiales</taxon>
        <taxon>Segnochrobactraceae</taxon>
        <taxon>Segnochrobactrum</taxon>
    </lineage>
</organism>
<dbReference type="Gene3D" id="4.10.220.110">
    <property type="match status" value="1"/>
</dbReference>
<dbReference type="RefSeq" id="WP_153489255.1">
    <property type="nucleotide sequence ID" value="NZ_VWNA01000003.1"/>
</dbReference>
<name>A0A6A7Y869_9HYPH</name>
<evidence type="ECO:0000259" key="2">
    <source>
        <dbReference type="Pfam" id="PF04717"/>
    </source>
</evidence>
<dbReference type="Pfam" id="PF04717">
    <property type="entry name" value="Phage_base_V"/>
    <property type="match status" value="1"/>
</dbReference>
<sequence>MIGKRTDLTLTLSVPALDRKEIYVTSIEGRERISDLFRYEIEFTSADTIDPLDAIGQAATLTISAGGNVLTAHGILAEFSAGDATHAGDFAYQTVLAPRLSLLDLSRQNLVYGASDPIKLGDLVDSVLTNGAGTDSTTGGHGLDIRHELRLRSDYLARAQVVQYGESDLSFLKRQCEHEGVFFFFEHDDQSEIVVFGDKNDVCKNVDIDGLPTVTFNNKRGSARTGDLAMTRFRAIAKPVPGSVHLRDYNETKTSPPLKVSETVTDQGFGKIVEYGQHFDDEDQGKTLAKIRAEEIACRRLVYRGESNVPQLRAGTVFTLTDHTLSSKSTQFLVVSVRHSVSVPPPSAFAPLPFSHEARAARPYANEIECVPFDTPFRPERKTPRPNVSGLFTAQIDAEENQGQRGWMDTRGRYKVRFAFDDGKYNAGKASDYVRQSQPYLGPNSSGLHFPLLQGTEVVVGYLNGDPDRPVVVGAVSDEKNGDPVTKNNRTLNRIETASKVMLEIDDREAPAEGAAKDAPFFRIDTPAEVGGRSFTGTYLRMGKSVDKDEKTLLPKATQDAATAAAAAGTTAPSTDGAMLYTNQDLNVNVDGSATYTYGTGYATETTTGNSAHKVDAGKYTLNTSDNIEMTTPADILLSAYNMTVTLSGSSSIKVSGTQTTTVSGTSEGVYWGEAKTNHMSTSKALMWDDATLMTFAASFSMKLSIELAINTGLQTKLCIGGEIKLATPQDSKAVLGLNFTYVYGLDLKVVSGETNSVATNATKFITLMDYKGSFYDVKTAEMEYKKTFYSMADQTSTVEERQWLADSTMLRTAKNSTETDSKGLSTWITNLFTIA</sequence>
<dbReference type="SUPFAM" id="SSF69279">
    <property type="entry name" value="Phage tail proteins"/>
    <property type="match status" value="2"/>
</dbReference>
<evidence type="ECO:0000256" key="1">
    <source>
        <dbReference type="ARBA" id="ARBA00005558"/>
    </source>
</evidence>
<evidence type="ECO:0000313" key="4">
    <source>
        <dbReference type="Proteomes" id="UP000332515"/>
    </source>
</evidence>
<comment type="similarity">
    <text evidence="1">Belongs to the VgrG protein family.</text>
</comment>
<dbReference type="NCBIfam" id="TIGR03361">
    <property type="entry name" value="VI_Rhs_Vgr"/>
    <property type="match status" value="1"/>
</dbReference>
<reference evidence="3 4" key="1">
    <citation type="submission" date="2019-09" db="EMBL/GenBank/DDBJ databases">
        <title>Segnochrobactrum spirostomi gen. nov., sp. nov., isolated from the ciliate Spirostomum cf. yagiui and description of a novel family, Segnochrobactraceae fam. nov. within the order Rhizobiales of the class Alphaproteobacteria.</title>
        <authorList>
            <person name="Akter S."/>
            <person name="Shazib S.U.A."/>
            <person name="Shin M.K."/>
        </authorList>
    </citation>
    <scope>NUCLEOTIDE SEQUENCE [LARGE SCALE GENOMIC DNA]</scope>
    <source>
        <strain evidence="3 4">Sp-1</strain>
    </source>
</reference>
<dbReference type="InterPro" id="IPR037026">
    <property type="entry name" value="Vgr_OB-fold_dom_sf"/>
</dbReference>
<dbReference type="AlphaFoldDB" id="A0A6A7Y869"/>